<gene>
    <name evidence="2" type="ORF">DFQ03_0842</name>
</gene>
<reference evidence="2 3" key="1">
    <citation type="submission" date="2019-03" db="EMBL/GenBank/DDBJ databases">
        <title>Genomic Encyclopedia of Type Strains, Phase III (KMG-III): the genomes of soil and plant-associated and newly described type strains.</title>
        <authorList>
            <person name="Whitman W."/>
        </authorList>
    </citation>
    <scope>NUCLEOTIDE SEQUENCE [LARGE SCALE GENOMIC DNA]</scope>
    <source>
        <strain evidence="2 3">CECT 8455</strain>
    </source>
</reference>
<dbReference type="AlphaFoldDB" id="A0A4R7DFG7"/>
<feature type="transmembrane region" description="Helical" evidence="1">
    <location>
        <begin position="165"/>
        <end position="184"/>
    </location>
</feature>
<dbReference type="PANTHER" id="PTHR40031">
    <property type="entry name" value="HYPOTHETICAL MEMBRANE SPANNING PROTEIN"/>
    <property type="match status" value="1"/>
</dbReference>
<keyword evidence="3" id="KW-1185">Reference proteome</keyword>
<comment type="caution">
    <text evidence="2">The sequence shown here is derived from an EMBL/GenBank/DDBJ whole genome shotgun (WGS) entry which is preliminary data.</text>
</comment>
<feature type="transmembrane region" description="Helical" evidence="1">
    <location>
        <begin position="97"/>
        <end position="118"/>
    </location>
</feature>
<keyword evidence="1" id="KW-1133">Transmembrane helix</keyword>
<name>A0A4R7DFG7_9FLAO</name>
<dbReference type="Proteomes" id="UP000295274">
    <property type="component" value="Unassembled WGS sequence"/>
</dbReference>
<sequence length="340" mass="39197">MGARGHHMDSLTQIVLGAAVGDAVLGKKVGNKAMLYGAIAGTIPDLDVITRYFLDTVTATEWHRGVSHSIFFSVVFAPVFGWLVWKINKNEPATWKDWSWLMFWGLFTHPLLDAFTTWGTQLFWPFNTRLAFQSVFVIDPLYTVPFIIFLILAMFQKRTSIKRRTYIKMGLACSTAYLILTLLLKGISFNHFEKALESQAISYSEMNTRPAPLNTVLWMANIETKDAYLMGDYSFFDNQPISFTSYPKNHELLGKWSGNDKIERLIKITEGWYTITENDGQLYFNDLRFGLISLNENENQFAFSYKLVPEGDDLIVEERPKFKRDAKRLMAALWQRMWGN</sequence>
<evidence type="ECO:0000256" key="1">
    <source>
        <dbReference type="SAM" id="Phobius"/>
    </source>
</evidence>
<evidence type="ECO:0000313" key="3">
    <source>
        <dbReference type="Proteomes" id="UP000295274"/>
    </source>
</evidence>
<dbReference type="InterPro" id="IPR007404">
    <property type="entry name" value="YdjM-like"/>
</dbReference>
<feature type="transmembrane region" description="Helical" evidence="1">
    <location>
        <begin position="66"/>
        <end position="85"/>
    </location>
</feature>
<dbReference type="EMBL" id="SNZW01000011">
    <property type="protein sequence ID" value="TDS19125.1"/>
    <property type="molecule type" value="Genomic_DNA"/>
</dbReference>
<protein>
    <submittedName>
        <fullName evidence="2">Inner membrane protein</fullName>
    </submittedName>
</protein>
<keyword evidence="1" id="KW-0812">Transmembrane</keyword>
<keyword evidence="1" id="KW-0472">Membrane</keyword>
<organism evidence="2 3">
    <name type="scientific">Maribacter caenipelagi</name>
    <dbReference type="NCBI Taxonomy" id="1447781"/>
    <lineage>
        <taxon>Bacteria</taxon>
        <taxon>Pseudomonadati</taxon>
        <taxon>Bacteroidota</taxon>
        <taxon>Flavobacteriia</taxon>
        <taxon>Flavobacteriales</taxon>
        <taxon>Flavobacteriaceae</taxon>
        <taxon>Maribacter</taxon>
    </lineage>
</organism>
<dbReference type="PANTHER" id="PTHR40031:SF1">
    <property type="entry name" value="MEMBRANE-BOUND METAL-DEPENDENT HYDROLASE"/>
    <property type="match status" value="1"/>
</dbReference>
<dbReference type="InterPro" id="IPR053170">
    <property type="entry name" value="Transcription_regulator"/>
</dbReference>
<accession>A0A4R7DFG7</accession>
<feature type="transmembrane region" description="Helical" evidence="1">
    <location>
        <begin position="130"/>
        <end position="153"/>
    </location>
</feature>
<dbReference type="Pfam" id="PF04307">
    <property type="entry name" value="YdjM"/>
    <property type="match status" value="1"/>
</dbReference>
<evidence type="ECO:0000313" key="2">
    <source>
        <dbReference type="EMBL" id="TDS19125.1"/>
    </source>
</evidence>
<proteinExistence type="predicted"/>